<proteinExistence type="predicted"/>
<keyword evidence="2" id="KW-1185">Reference proteome</keyword>
<comment type="caution">
    <text evidence="1">The sequence shown here is derived from an EMBL/GenBank/DDBJ whole genome shotgun (WGS) entry which is preliminary data.</text>
</comment>
<accession>A0ABQ7JBG4</accession>
<gene>
    <name evidence="1" type="ORF">IE077_002149</name>
</gene>
<dbReference type="EMBL" id="JADAQX010000193">
    <property type="protein sequence ID" value="KAF8821332.1"/>
    <property type="molecule type" value="Genomic_DNA"/>
</dbReference>
<evidence type="ECO:0000313" key="2">
    <source>
        <dbReference type="Proteomes" id="UP000823046"/>
    </source>
</evidence>
<organism evidence="1 2">
    <name type="scientific">Cardiosporidium cionae</name>
    <dbReference type="NCBI Taxonomy" id="476202"/>
    <lineage>
        <taxon>Eukaryota</taxon>
        <taxon>Sar</taxon>
        <taxon>Alveolata</taxon>
        <taxon>Apicomplexa</taxon>
        <taxon>Aconoidasida</taxon>
        <taxon>Nephromycida</taxon>
        <taxon>Cardiosporidium</taxon>
    </lineage>
</organism>
<sequence length="167" mass="19609">MNGCSKQKTHRLLNPVLDLYQRFPKMEYWQGHSIAQTIRKRDQGDVFVRHPCVKSWNGFIRCIRRFPNSTTTRCKVEALTHKQCLETNKDWIPGDYVQYVKILETFKVFNETASFKYKKPNYRKEAAGTIGTTSVWRFLSLGNNIYKNSQSNYALMYGSSKHRLKAN</sequence>
<dbReference type="Proteomes" id="UP000823046">
    <property type="component" value="Unassembled WGS sequence"/>
</dbReference>
<name>A0ABQ7JBG4_9APIC</name>
<protein>
    <submittedName>
        <fullName evidence="1">Uncharacterized protein</fullName>
    </submittedName>
</protein>
<reference evidence="1 2" key="1">
    <citation type="journal article" date="2020" name="bioRxiv">
        <title>Metabolic contributions of an alphaproteobacterial endosymbiont in the apicomplexan Cardiosporidium cionae.</title>
        <authorList>
            <person name="Hunter E.S."/>
            <person name="Paight C.J."/>
            <person name="Lane C.E."/>
        </authorList>
    </citation>
    <scope>NUCLEOTIDE SEQUENCE [LARGE SCALE GENOMIC DNA]</scope>
    <source>
        <strain evidence="1">ESH_2018</strain>
    </source>
</reference>
<evidence type="ECO:0000313" key="1">
    <source>
        <dbReference type="EMBL" id="KAF8821332.1"/>
    </source>
</evidence>